<evidence type="ECO:0000313" key="2">
    <source>
        <dbReference type="Proteomes" id="UP000054560"/>
    </source>
</evidence>
<protein>
    <submittedName>
        <fullName evidence="1">Uncharacterized protein</fullName>
    </submittedName>
</protein>
<dbReference type="Proteomes" id="UP000054560">
    <property type="component" value="Unassembled WGS sequence"/>
</dbReference>
<evidence type="ECO:0000313" key="1">
    <source>
        <dbReference type="EMBL" id="KNC69386.1"/>
    </source>
</evidence>
<dbReference type="EMBL" id="KQ255416">
    <property type="protein sequence ID" value="KNC69386.1"/>
    <property type="molecule type" value="Genomic_DNA"/>
</dbReference>
<name>A0A0L0EY75_9EUKA</name>
<keyword evidence="2" id="KW-1185">Reference proteome</keyword>
<feature type="non-terminal residue" evidence="1">
    <location>
        <position position="1"/>
    </location>
</feature>
<dbReference type="AlphaFoldDB" id="A0A0L0EY75"/>
<organism evidence="1 2">
    <name type="scientific">Sphaeroforma arctica JP610</name>
    <dbReference type="NCBI Taxonomy" id="667725"/>
    <lineage>
        <taxon>Eukaryota</taxon>
        <taxon>Ichthyosporea</taxon>
        <taxon>Ichthyophonida</taxon>
        <taxon>Sphaeroforma</taxon>
    </lineage>
</organism>
<dbReference type="GeneID" id="25918606"/>
<gene>
    <name evidence="1" type="ORF">SARC_18102</name>
</gene>
<sequence length="57" mass="6646">ALYAWTADWMTRRASVVERTTFKQAFPMIIQVMKKSMGLNWDHLPEMKADIEKGMAN</sequence>
<proteinExistence type="predicted"/>
<reference evidence="1 2" key="1">
    <citation type="submission" date="2011-02" db="EMBL/GenBank/DDBJ databases">
        <title>The Genome Sequence of Sphaeroforma arctica JP610.</title>
        <authorList>
            <consortium name="The Broad Institute Genome Sequencing Platform"/>
            <person name="Russ C."/>
            <person name="Cuomo C."/>
            <person name="Young S.K."/>
            <person name="Zeng Q."/>
            <person name="Gargeya S."/>
            <person name="Alvarado L."/>
            <person name="Berlin A."/>
            <person name="Chapman S.B."/>
            <person name="Chen Z."/>
            <person name="Freedman E."/>
            <person name="Gellesch M."/>
            <person name="Goldberg J."/>
            <person name="Griggs A."/>
            <person name="Gujja S."/>
            <person name="Heilman E."/>
            <person name="Heiman D."/>
            <person name="Howarth C."/>
            <person name="Mehta T."/>
            <person name="Neiman D."/>
            <person name="Pearson M."/>
            <person name="Roberts A."/>
            <person name="Saif S."/>
            <person name="Shea T."/>
            <person name="Shenoy N."/>
            <person name="Sisk P."/>
            <person name="Stolte C."/>
            <person name="Sykes S."/>
            <person name="White J."/>
            <person name="Yandava C."/>
            <person name="Burger G."/>
            <person name="Gray M.W."/>
            <person name="Holland P.W.H."/>
            <person name="King N."/>
            <person name="Lang F.B.F."/>
            <person name="Roger A.J."/>
            <person name="Ruiz-Trillo I."/>
            <person name="Haas B."/>
            <person name="Nusbaum C."/>
            <person name="Birren B."/>
        </authorList>
    </citation>
    <scope>NUCLEOTIDE SEQUENCE [LARGE SCALE GENOMIC DNA]</scope>
    <source>
        <strain evidence="1 2">JP610</strain>
    </source>
</reference>
<accession>A0A0L0EY75</accession>
<dbReference type="RefSeq" id="XP_014143288.1">
    <property type="nucleotide sequence ID" value="XM_014287813.1"/>
</dbReference>